<accession>W0RIY3</accession>
<sequence length="242" mass="25448">MTSSALAAGPYASLDAFDDWGIRALVTTRDAGTFSTSSDEPAAAVLGRWDALRAHLFGDPDVGRLVTARQVHGARVLVHDGAWVGWLRGPAADGHLAPERGTALAVSVADCVPVFVAHPSGATALLHSGWRGTEANIVAEAVRLLAAHGLPASELRVAMGAAICGRCYEVSPDVHRRLTGREVAAPTPVDLRAIIADQARALGVRDVRPEAPCTRCDNERFFSHRAGDPGRQVGVLYAPRSG</sequence>
<dbReference type="GO" id="GO:0016787">
    <property type="term" value="F:hydrolase activity"/>
    <property type="evidence" value="ECO:0007669"/>
    <property type="project" value="UniProtKB-KW"/>
</dbReference>
<comment type="catalytic activity">
    <reaction evidence="9">
        <text>S-methyl-5'-thioadenosine + phosphate = 5-(methylsulfanyl)-alpha-D-ribose 1-phosphate + adenine</text>
        <dbReference type="Rhea" id="RHEA:11852"/>
        <dbReference type="ChEBI" id="CHEBI:16708"/>
        <dbReference type="ChEBI" id="CHEBI:17509"/>
        <dbReference type="ChEBI" id="CHEBI:43474"/>
        <dbReference type="ChEBI" id="CHEBI:58533"/>
        <dbReference type="EC" id="2.4.2.28"/>
    </reaction>
    <physiologicalReaction direction="left-to-right" evidence="9">
        <dbReference type="Rhea" id="RHEA:11853"/>
    </physiologicalReaction>
</comment>
<dbReference type="Pfam" id="PF02578">
    <property type="entry name" value="Cu-oxidase_4"/>
    <property type="match status" value="1"/>
</dbReference>
<dbReference type="STRING" id="861299.J421_3184"/>
<evidence type="ECO:0000313" key="11">
    <source>
        <dbReference type="Proteomes" id="UP000019151"/>
    </source>
</evidence>
<dbReference type="InterPro" id="IPR038371">
    <property type="entry name" value="Cu_polyphenol_OxRdtase_sf"/>
</dbReference>
<dbReference type="InParanoid" id="W0RIY3"/>
<dbReference type="KEGG" id="gba:J421_3184"/>
<dbReference type="EMBL" id="CP007128">
    <property type="protein sequence ID" value="AHG90721.1"/>
    <property type="molecule type" value="Genomic_DNA"/>
</dbReference>
<dbReference type="HOGENOM" id="CLU_065784_3_1_0"/>
<dbReference type="PATRIC" id="fig|861299.3.peg.3236"/>
<dbReference type="AlphaFoldDB" id="W0RIY3"/>
<evidence type="ECO:0000256" key="4">
    <source>
        <dbReference type="ARBA" id="ARBA00022723"/>
    </source>
</evidence>
<reference evidence="10 11" key="1">
    <citation type="journal article" date="2014" name="Genome Announc.">
        <title>Genome Sequence and Methylome of Soil Bacterium Gemmatirosa kalamazoonensis KBS708T, a Member of the Rarely Cultivated Gemmatimonadetes Phylum.</title>
        <authorList>
            <person name="Debruyn J.M."/>
            <person name="Radosevich M."/>
            <person name="Wommack K.E."/>
            <person name="Polson S.W."/>
            <person name="Hauser L.J."/>
            <person name="Fawaz M.N."/>
            <person name="Korlach J."/>
            <person name="Tsai Y.C."/>
        </authorList>
    </citation>
    <scope>NUCLEOTIDE SEQUENCE [LARGE SCALE GENOMIC DNA]</scope>
    <source>
        <strain evidence="10 11">KBS708</strain>
    </source>
</reference>
<keyword evidence="6" id="KW-0862">Zinc</keyword>
<gene>
    <name evidence="10" type="ORF">J421_3184</name>
</gene>
<comment type="catalytic activity">
    <reaction evidence="7">
        <text>adenosine + H2O + H(+) = inosine + NH4(+)</text>
        <dbReference type="Rhea" id="RHEA:24408"/>
        <dbReference type="ChEBI" id="CHEBI:15377"/>
        <dbReference type="ChEBI" id="CHEBI:15378"/>
        <dbReference type="ChEBI" id="CHEBI:16335"/>
        <dbReference type="ChEBI" id="CHEBI:17596"/>
        <dbReference type="ChEBI" id="CHEBI:28938"/>
        <dbReference type="EC" id="3.5.4.4"/>
    </reaction>
    <physiologicalReaction direction="left-to-right" evidence="7">
        <dbReference type="Rhea" id="RHEA:24409"/>
    </physiologicalReaction>
</comment>
<keyword evidence="5" id="KW-0378">Hydrolase</keyword>
<dbReference type="FunCoup" id="W0RIY3">
    <property type="interactions" value="232"/>
</dbReference>
<dbReference type="SUPFAM" id="SSF64438">
    <property type="entry name" value="CNF1/YfiH-like putative cysteine hydrolases"/>
    <property type="match status" value="1"/>
</dbReference>
<comment type="similarity">
    <text evidence="2">Belongs to the purine nucleoside phosphorylase YfiH/LACC1 family.</text>
</comment>
<evidence type="ECO:0000256" key="3">
    <source>
        <dbReference type="ARBA" id="ARBA00022679"/>
    </source>
</evidence>
<evidence type="ECO:0000313" key="10">
    <source>
        <dbReference type="EMBL" id="AHG90721.1"/>
    </source>
</evidence>
<dbReference type="PANTHER" id="PTHR30616:SF2">
    <property type="entry name" value="PURINE NUCLEOSIDE PHOSPHORYLASE LACC1"/>
    <property type="match status" value="1"/>
</dbReference>
<name>W0RIY3_9BACT</name>
<protein>
    <submittedName>
        <fullName evidence="10">Multi-copper polyphenol oxidoreductase, laccase</fullName>
    </submittedName>
</protein>
<evidence type="ECO:0000256" key="5">
    <source>
        <dbReference type="ARBA" id="ARBA00022801"/>
    </source>
</evidence>
<dbReference type="Proteomes" id="UP000019151">
    <property type="component" value="Chromosome"/>
</dbReference>
<dbReference type="InterPro" id="IPR003730">
    <property type="entry name" value="Cu_polyphenol_OxRdtase"/>
</dbReference>
<evidence type="ECO:0000256" key="7">
    <source>
        <dbReference type="ARBA" id="ARBA00047989"/>
    </source>
</evidence>
<organism evidence="10 11">
    <name type="scientific">Gemmatirosa kalamazoonensis</name>
    <dbReference type="NCBI Taxonomy" id="861299"/>
    <lineage>
        <taxon>Bacteria</taxon>
        <taxon>Pseudomonadati</taxon>
        <taxon>Gemmatimonadota</taxon>
        <taxon>Gemmatimonadia</taxon>
        <taxon>Gemmatimonadales</taxon>
        <taxon>Gemmatimonadaceae</taxon>
        <taxon>Gemmatirosa</taxon>
    </lineage>
</organism>
<dbReference type="GO" id="GO:0005507">
    <property type="term" value="F:copper ion binding"/>
    <property type="evidence" value="ECO:0007669"/>
    <property type="project" value="TreeGrafter"/>
</dbReference>
<evidence type="ECO:0000256" key="1">
    <source>
        <dbReference type="ARBA" id="ARBA00000553"/>
    </source>
</evidence>
<evidence type="ECO:0000256" key="6">
    <source>
        <dbReference type="ARBA" id="ARBA00022833"/>
    </source>
</evidence>
<dbReference type="CDD" id="cd16833">
    <property type="entry name" value="YfiH"/>
    <property type="match status" value="1"/>
</dbReference>
<evidence type="ECO:0000256" key="2">
    <source>
        <dbReference type="ARBA" id="ARBA00007353"/>
    </source>
</evidence>
<keyword evidence="3" id="KW-0808">Transferase</keyword>
<comment type="catalytic activity">
    <reaction evidence="1">
        <text>inosine + phosphate = alpha-D-ribose 1-phosphate + hypoxanthine</text>
        <dbReference type="Rhea" id="RHEA:27646"/>
        <dbReference type="ChEBI" id="CHEBI:17368"/>
        <dbReference type="ChEBI" id="CHEBI:17596"/>
        <dbReference type="ChEBI" id="CHEBI:43474"/>
        <dbReference type="ChEBI" id="CHEBI:57720"/>
        <dbReference type="EC" id="2.4.2.1"/>
    </reaction>
    <physiologicalReaction direction="left-to-right" evidence="1">
        <dbReference type="Rhea" id="RHEA:27647"/>
    </physiologicalReaction>
</comment>
<dbReference type="Gene3D" id="3.60.140.10">
    <property type="entry name" value="CNF1/YfiH-like putative cysteine hydrolases"/>
    <property type="match status" value="1"/>
</dbReference>
<evidence type="ECO:0000256" key="9">
    <source>
        <dbReference type="ARBA" id="ARBA00049893"/>
    </source>
</evidence>
<dbReference type="OrthoDB" id="4279at2"/>
<dbReference type="eggNOG" id="COG1496">
    <property type="taxonomic scope" value="Bacteria"/>
</dbReference>
<comment type="catalytic activity">
    <reaction evidence="8">
        <text>adenosine + phosphate = alpha-D-ribose 1-phosphate + adenine</text>
        <dbReference type="Rhea" id="RHEA:27642"/>
        <dbReference type="ChEBI" id="CHEBI:16335"/>
        <dbReference type="ChEBI" id="CHEBI:16708"/>
        <dbReference type="ChEBI" id="CHEBI:43474"/>
        <dbReference type="ChEBI" id="CHEBI:57720"/>
        <dbReference type="EC" id="2.4.2.1"/>
    </reaction>
    <physiologicalReaction direction="left-to-right" evidence="8">
        <dbReference type="Rhea" id="RHEA:27643"/>
    </physiologicalReaction>
</comment>
<dbReference type="InterPro" id="IPR011324">
    <property type="entry name" value="Cytotoxic_necrot_fac-like_cat"/>
</dbReference>
<proteinExistence type="inferred from homology"/>
<dbReference type="GO" id="GO:0017061">
    <property type="term" value="F:S-methyl-5-thioadenosine phosphorylase activity"/>
    <property type="evidence" value="ECO:0007669"/>
    <property type="project" value="UniProtKB-EC"/>
</dbReference>
<dbReference type="PANTHER" id="PTHR30616">
    <property type="entry name" value="UNCHARACTERIZED PROTEIN YFIH"/>
    <property type="match status" value="1"/>
</dbReference>
<evidence type="ECO:0000256" key="8">
    <source>
        <dbReference type="ARBA" id="ARBA00048968"/>
    </source>
</evidence>
<keyword evidence="11" id="KW-1185">Reference proteome</keyword>
<dbReference type="RefSeq" id="WP_025412188.1">
    <property type="nucleotide sequence ID" value="NZ_CP007128.1"/>
</dbReference>
<keyword evidence="4" id="KW-0479">Metal-binding</keyword>